<keyword evidence="4" id="KW-1003">Cell membrane</keyword>
<accession>A0A0H5BFL1</accession>
<reference evidence="11" key="3">
    <citation type="journal article" date="2016" name="Genome Announc.">
        <title>Revised genome sequence of the purple photosynthetic bacterium Blastochloris viridis.</title>
        <authorList>
            <person name="Liu L.N."/>
            <person name="Faulkner M."/>
            <person name="Liu X."/>
            <person name="Huang F."/>
            <person name="Darby A.C."/>
            <person name="Hall N."/>
        </authorList>
    </citation>
    <scope>NUCLEOTIDE SEQUENCE [LARGE SCALE GENOMIC DNA]</scope>
    <source>
        <strain evidence="11">ATCC 19567 / DSM 133 / F</strain>
    </source>
</reference>
<dbReference type="OrthoDB" id="9811975at2"/>
<dbReference type="STRING" id="1079.BVIR_3113"/>
<dbReference type="PANTHER" id="PTHR30472">
    <property type="entry name" value="FERRIC ENTEROBACTIN TRANSPORT SYSTEM PERMEASE PROTEIN"/>
    <property type="match status" value="1"/>
</dbReference>
<dbReference type="PANTHER" id="PTHR30472:SF27">
    <property type="entry name" value="PETROBACTIN IMPORT SYSTEM PERMEASE PROTEIN YCLN"/>
    <property type="match status" value="1"/>
</dbReference>
<dbReference type="Gene3D" id="1.10.3470.10">
    <property type="entry name" value="ABC transporter involved in vitamin B12 uptake, BtuC"/>
    <property type="match status" value="1"/>
</dbReference>
<dbReference type="GO" id="GO:0005886">
    <property type="term" value="C:plasma membrane"/>
    <property type="evidence" value="ECO:0007669"/>
    <property type="project" value="UniProtKB-SubCell"/>
</dbReference>
<feature type="transmembrane region" description="Helical" evidence="8">
    <location>
        <begin position="283"/>
        <end position="304"/>
    </location>
</feature>
<keyword evidence="6 8" id="KW-1133">Transmembrane helix</keyword>
<dbReference type="GO" id="GO:0022857">
    <property type="term" value="F:transmembrane transporter activity"/>
    <property type="evidence" value="ECO:0007669"/>
    <property type="project" value="InterPro"/>
</dbReference>
<protein>
    <submittedName>
        <fullName evidence="10">Iron-uptake system permease protein FeuB</fullName>
    </submittedName>
</protein>
<dbReference type="Pfam" id="PF01032">
    <property type="entry name" value="FecCD"/>
    <property type="match status" value="1"/>
</dbReference>
<feature type="transmembrane region" description="Helical" evidence="8">
    <location>
        <begin position="69"/>
        <end position="89"/>
    </location>
</feature>
<organism evidence="10 11">
    <name type="scientific">Blastochloris viridis</name>
    <name type="common">Rhodopseudomonas viridis</name>
    <dbReference type="NCBI Taxonomy" id="1079"/>
    <lineage>
        <taxon>Bacteria</taxon>
        <taxon>Pseudomonadati</taxon>
        <taxon>Pseudomonadota</taxon>
        <taxon>Alphaproteobacteria</taxon>
        <taxon>Hyphomicrobiales</taxon>
        <taxon>Blastochloridaceae</taxon>
        <taxon>Blastochloris</taxon>
    </lineage>
</organism>
<sequence length="336" mass="34456">MANCGSGVAPAPRAGRAAAFGLAGLGLLALSAASVLIGVGDMSLAALAGGDAQGHAPLLLAASRVPRTLALLFAGLSMGVCAALMQMLFRNRFVEPTTAGTAEAASLGLLCATLLAPGFPVIGKMAVAALFAVAGTVLFLQIVNRIAFRGAVIVPLVGLMLGGVINALTTFLAYRTDLLQSLAAWTMGDFSGVLRGRYEFLWLNVALAAVAYVTADRFTVAGLGDAFARNLGLDYRRIVALGVTIVALATATSIATAGTVPFLGLLVANVVGLVMGENLRRTLPWIALSGAAFLLACDIIGRLIRFPYEIPVGTVAGVAGSVVFLYLLLGRRFHLG</sequence>
<comment type="subcellular location">
    <subcellularLocation>
        <location evidence="1">Cell membrane</location>
        <topology evidence="1">Multi-pass membrane protein</topology>
    </subcellularLocation>
</comment>
<reference evidence="10" key="2">
    <citation type="submission" date="2015-11" db="EMBL/GenBank/DDBJ databases">
        <authorList>
            <person name="Zhang Y."/>
            <person name="Guo Z."/>
        </authorList>
    </citation>
    <scope>NUCLEOTIDE SEQUENCE</scope>
    <source>
        <strain evidence="10">1</strain>
    </source>
</reference>
<dbReference type="AlphaFoldDB" id="A0A0H5BFL1"/>
<feature type="transmembrane region" description="Helical" evidence="8">
    <location>
        <begin position="200"/>
        <end position="223"/>
    </location>
</feature>
<evidence type="ECO:0000256" key="3">
    <source>
        <dbReference type="ARBA" id="ARBA00022448"/>
    </source>
</evidence>
<dbReference type="SUPFAM" id="SSF81345">
    <property type="entry name" value="ABC transporter involved in vitamin B12 uptake, BtuC"/>
    <property type="match status" value="1"/>
</dbReference>
<dbReference type="EMBL" id="AP014854">
    <property type="protein sequence ID" value="BAR99151.1"/>
    <property type="molecule type" value="Genomic_DNA"/>
</dbReference>
<dbReference type="RefSeq" id="WP_055038389.1">
    <property type="nucleotide sequence ID" value="NZ_AP014854.2"/>
</dbReference>
<dbReference type="EMBL" id="LN907867">
    <property type="protein sequence ID" value="CUU43534.1"/>
    <property type="molecule type" value="Genomic_DNA"/>
</dbReference>
<keyword evidence="3" id="KW-0813">Transport</keyword>
<keyword evidence="7 8" id="KW-0472">Membrane</keyword>
<name>A0A0H5BFL1_BLAVI</name>
<keyword evidence="5 8" id="KW-0812">Transmembrane</keyword>
<evidence type="ECO:0000256" key="1">
    <source>
        <dbReference type="ARBA" id="ARBA00004651"/>
    </source>
</evidence>
<comment type="similarity">
    <text evidence="2">Belongs to the binding-protein-dependent transport system permease family. FecCD subfamily.</text>
</comment>
<evidence type="ECO:0000313" key="9">
    <source>
        <dbReference type="EMBL" id="BAR99151.1"/>
    </source>
</evidence>
<gene>
    <name evidence="10" type="primary">feuB</name>
    <name evidence="9" type="ORF">BV133_1558</name>
    <name evidence="10" type="ORF">BVIRIDIS_25570</name>
</gene>
<reference evidence="9" key="1">
    <citation type="journal article" date="2015" name="Genome Announc.">
        <title>Complete Genome Sequence of the Bacteriochlorophyll b-Producing Photosynthetic Bacterium Blastochloris viridis.</title>
        <authorList>
            <person name="Tsukatani Y."/>
            <person name="Hirose Y."/>
            <person name="Harada J."/>
            <person name="Misawa N."/>
            <person name="Mori K."/>
            <person name="Inoue K."/>
            <person name="Tamiaki H."/>
        </authorList>
    </citation>
    <scope>NUCLEOTIDE SEQUENCE [LARGE SCALE GENOMIC DNA]</scope>
    <source>
        <strain evidence="9">DSM 133</strain>
    </source>
</reference>
<feature type="transmembrane region" description="Helical" evidence="8">
    <location>
        <begin position="235"/>
        <end position="254"/>
    </location>
</feature>
<feature type="transmembrane region" description="Helical" evidence="8">
    <location>
        <begin position="101"/>
        <end position="119"/>
    </location>
</feature>
<evidence type="ECO:0000256" key="5">
    <source>
        <dbReference type="ARBA" id="ARBA00022692"/>
    </source>
</evidence>
<dbReference type="InterPro" id="IPR000522">
    <property type="entry name" value="ABC_transptr_permease_BtuC"/>
</dbReference>
<evidence type="ECO:0000256" key="7">
    <source>
        <dbReference type="ARBA" id="ARBA00023136"/>
    </source>
</evidence>
<evidence type="ECO:0000313" key="10">
    <source>
        <dbReference type="EMBL" id="CUU43534.1"/>
    </source>
</evidence>
<feature type="transmembrane region" description="Helical" evidence="8">
    <location>
        <begin position="310"/>
        <end position="329"/>
    </location>
</feature>
<feature type="transmembrane region" description="Helical" evidence="8">
    <location>
        <begin position="125"/>
        <end position="143"/>
    </location>
</feature>
<keyword evidence="11" id="KW-1185">Reference proteome</keyword>
<evidence type="ECO:0000256" key="2">
    <source>
        <dbReference type="ARBA" id="ARBA00007935"/>
    </source>
</evidence>
<dbReference type="InterPro" id="IPR037294">
    <property type="entry name" value="ABC_BtuC-like"/>
</dbReference>
<evidence type="ECO:0000256" key="4">
    <source>
        <dbReference type="ARBA" id="ARBA00022475"/>
    </source>
</evidence>
<evidence type="ECO:0000256" key="8">
    <source>
        <dbReference type="SAM" id="Phobius"/>
    </source>
</evidence>
<evidence type="ECO:0000256" key="6">
    <source>
        <dbReference type="ARBA" id="ARBA00022989"/>
    </source>
</evidence>
<dbReference type="CDD" id="cd06550">
    <property type="entry name" value="TM_ABC_iron-siderophores_like"/>
    <property type="match status" value="1"/>
</dbReference>
<dbReference type="KEGG" id="bvr:BVIR_3113"/>
<dbReference type="Proteomes" id="UP000065734">
    <property type="component" value="Chromosome I"/>
</dbReference>
<proteinExistence type="inferred from homology"/>
<evidence type="ECO:0000313" key="11">
    <source>
        <dbReference type="Proteomes" id="UP000065734"/>
    </source>
</evidence>
<feature type="transmembrane region" description="Helical" evidence="8">
    <location>
        <begin position="150"/>
        <end position="174"/>
    </location>
</feature>
<dbReference type="GO" id="GO:0033214">
    <property type="term" value="P:siderophore-iron import into cell"/>
    <property type="evidence" value="ECO:0007669"/>
    <property type="project" value="TreeGrafter"/>
</dbReference>